<dbReference type="Pfam" id="PF01467">
    <property type="entry name" value="CTP_transf_like"/>
    <property type="match status" value="1"/>
</dbReference>
<accession>A0A8J7TPH6</accession>
<evidence type="ECO:0000313" key="9">
    <source>
        <dbReference type="EMBL" id="MBN8662825.1"/>
    </source>
</evidence>
<dbReference type="SUPFAM" id="SSF52374">
    <property type="entry name" value="Nucleotidylyl transferase"/>
    <property type="match status" value="1"/>
</dbReference>
<organism evidence="9 10">
    <name type="scientific">Candidatus Obscuribacter phosphatis</name>
    <dbReference type="NCBI Taxonomy" id="1906157"/>
    <lineage>
        <taxon>Bacteria</taxon>
        <taxon>Bacillati</taxon>
        <taxon>Candidatus Melainabacteria</taxon>
        <taxon>Candidatus Obscuribacterales</taxon>
        <taxon>Candidatus Obscuribacteraceae</taxon>
        <taxon>Candidatus Obscuribacter</taxon>
    </lineage>
</organism>
<dbReference type="NCBIfam" id="TIGR00125">
    <property type="entry name" value="cyt_tran_rel"/>
    <property type="match status" value="1"/>
</dbReference>
<evidence type="ECO:0000256" key="1">
    <source>
        <dbReference type="ARBA" id="ARBA00012519"/>
    </source>
</evidence>
<dbReference type="GO" id="GO:0016779">
    <property type="term" value="F:nucleotidyltransferase activity"/>
    <property type="evidence" value="ECO:0007669"/>
    <property type="project" value="UniProtKB-KW"/>
</dbReference>
<dbReference type="GO" id="GO:0016773">
    <property type="term" value="F:phosphotransferase activity, alcohol group as acceptor"/>
    <property type="evidence" value="ECO:0007669"/>
    <property type="project" value="InterPro"/>
</dbReference>
<dbReference type="Proteomes" id="UP000664277">
    <property type="component" value="Unassembled WGS sequence"/>
</dbReference>
<dbReference type="InterPro" id="IPR004821">
    <property type="entry name" value="Cyt_trans-like"/>
</dbReference>
<reference evidence="9" key="1">
    <citation type="submission" date="2021-02" db="EMBL/GenBank/DDBJ databases">
        <title>Genome-Resolved Metagenomics of a Microbial Community Performing Photosynthetic Biological Nutrient Removal.</title>
        <authorList>
            <person name="Mcdaniel E.A."/>
        </authorList>
    </citation>
    <scope>NUCLEOTIDE SEQUENCE</scope>
    <source>
        <strain evidence="9">UWPOB_OBS1</strain>
    </source>
</reference>
<dbReference type="PANTHER" id="PTHR43793:SF2">
    <property type="entry name" value="BIFUNCTIONAL PROTEIN HLDE"/>
    <property type="match status" value="1"/>
</dbReference>
<dbReference type="GO" id="GO:0005975">
    <property type="term" value="P:carbohydrate metabolic process"/>
    <property type="evidence" value="ECO:0007669"/>
    <property type="project" value="InterPro"/>
</dbReference>
<evidence type="ECO:0000313" key="10">
    <source>
        <dbReference type="Proteomes" id="UP000664277"/>
    </source>
</evidence>
<dbReference type="EC" id="2.7.7.70" evidence="1"/>
<gene>
    <name evidence="9" type="primary">rfaE2</name>
    <name evidence="9" type="ORF">J0M35_20830</name>
</gene>
<proteinExistence type="predicted"/>
<keyword evidence="2" id="KW-0808">Transferase</keyword>
<evidence type="ECO:0000256" key="5">
    <source>
        <dbReference type="ARBA" id="ARBA00022840"/>
    </source>
</evidence>
<evidence type="ECO:0000259" key="8">
    <source>
        <dbReference type="Pfam" id="PF01467"/>
    </source>
</evidence>
<dbReference type="NCBIfam" id="TIGR02199">
    <property type="entry name" value="rfaE_dom_II"/>
    <property type="match status" value="1"/>
</dbReference>
<keyword evidence="5" id="KW-0067">ATP-binding</keyword>
<sequence>MSKVLALHELRQLSEQLKQEGKKLVTTNGCFDILHVGHARILEEARKLGDVLVVGLNSDDSVKRLKGESRPINNQADRAEMLTHLKSVDYVYIFGEDTPVEFLQAARPNIHVKGADYTKEKLAETPVVESFGGEVRLLSLVPAKSTTSVVEKIKQSEKNP</sequence>
<keyword evidence="4" id="KW-0547">Nucleotide-binding</keyword>
<dbReference type="InterPro" id="IPR011914">
    <property type="entry name" value="RfaE_dom_II"/>
</dbReference>
<comment type="catalytic activity">
    <reaction evidence="7">
        <text>D-glycero-beta-D-manno-heptose 1-phosphate + ATP + H(+) = ADP-D-glycero-beta-D-manno-heptose + diphosphate</text>
        <dbReference type="Rhea" id="RHEA:27465"/>
        <dbReference type="ChEBI" id="CHEBI:15378"/>
        <dbReference type="ChEBI" id="CHEBI:30616"/>
        <dbReference type="ChEBI" id="CHEBI:33019"/>
        <dbReference type="ChEBI" id="CHEBI:59967"/>
        <dbReference type="ChEBI" id="CHEBI:61593"/>
        <dbReference type="EC" id="2.7.7.70"/>
    </reaction>
</comment>
<dbReference type="EMBL" id="JAFLCK010000056">
    <property type="protein sequence ID" value="MBN8662825.1"/>
    <property type="molecule type" value="Genomic_DNA"/>
</dbReference>
<evidence type="ECO:0000256" key="6">
    <source>
        <dbReference type="ARBA" id="ARBA00023277"/>
    </source>
</evidence>
<dbReference type="InterPro" id="IPR050385">
    <property type="entry name" value="Archaeal_FAD_synthase"/>
</dbReference>
<protein>
    <recommendedName>
        <fullName evidence="1">D-glycero-beta-D-manno-heptose 1-phosphate adenylyltransferase</fullName>
        <ecNumber evidence="1">2.7.7.70</ecNumber>
    </recommendedName>
</protein>
<dbReference type="InterPro" id="IPR014729">
    <property type="entry name" value="Rossmann-like_a/b/a_fold"/>
</dbReference>
<evidence type="ECO:0000256" key="3">
    <source>
        <dbReference type="ARBA" id="ARBA00022695"/>
    </source>
</evidence>
<evidence type="ECO:0000256" key="2">
    <source>
        <dbReference type="ARBA" id="ARBA00022679"/>
    </source>
</evidence>
<dbReference type="PANTHER" id="PTHR43793">
    <property type="entry name" value="FAD SYNTHASE"/>
    <property type="match status" value="1"/>
</dbReference>
<name>A0A8J7TPH6_9BACT</name>
<comment type="caution">
    <text evidence="9">The sequence shown here is derived from an EMBL/GenBank/DDBJ whole genome shotgun (WGS) entry which is preliminary data.</text>
</comment>
<dbReference type="AlphaFoldDB" id="A0A8J7TPH6"/>
<evidence type="ECO:0000256" key="7">
    <source>
        <dbReference type="ARBA" id="ARBA00047428"/>
    </source>
</evidence>
<evidence type="ECO:0000256" key="4">
    <source>
        <dbReference type="ARBA" id="ARBA00022741"/>
    </source>
</evidence>
<keyword evidence="6" id="KW-0119">Carbohydrate metabolism</keyword>
<keyword evidence="3 9" id="KW-0548">Nucleotidyltransferase</keyword>
<dbReference type="GO" id="GO:0005524">
    <property type="term" value="F:ATP binding"/>
    <property type="evidence" value="ECO:0007669"/>
    <property type="project" value="UniProtKB-KW"/>
</dbReference>
<dbReference type="Gene3D" id="3.40.50.620">
    <property type="entry name" value="HUPs"/>
    <property type="match status" value="1"/>
</dbReference>
<feature type="domain" description="Cytidyltransferase-like" evidence="8">
    <location>
        <begin position="27"/>
        <end position="123"/>
    </location>
</feature>